<evidence type="ECO:0000256" key="4">
    <source>
        <dbReference type="ARBA" id="ARBA00038043"/>
    </source>
</evidence>
<feature type="domain" description="Leucine-rich repeat-containing N-terminal plant-type" evidence="5">
    <location>
        <begin position="176"/>
        <end position="213"/>
    </location>
</feature>
<dbReference type="InterPro" id="IPR051848">
    <property type="entry name" value="PGIP"/>
</dbReference>
<sequence length="338" mass="36314">MITAFGCYLPLGRGVRRLKPVLFAACPQQLIPNLEKKGYMSLGEFQGNSARRHDCAWTRGSIIYLVDHGAVNVSMHSFVYCAACVLVFRTPTRSDSVWPCLQAPYKCHSLSDHFGNPALRSRRRSSPSPFDPLLLRISFLVHRSLPKMGGYTKVWTLLLVLSVAAKATQAQTCSATDQSALLYASREIVLSGKAFMTWLDGTNCCTWEGVTCNSAGRVEALTIVSADVPAPPPTGPTYTICSGLADLNSLRNLTIVNVALNGDLPTTIGGLTNLQVMNIDGCNLVGAVPAEVCKLSGLSTLILKNNLLDSYPDCINSMGSLSTIDLTGNKFGGAPKKP</sequence>
<evidence type="ECO:0000313" key="6">
    <source>
        <dbReference type="EMBL" id="OAE27749.1"/>
    </source>
</evidence>
<evidence type="ECO:0000259" key="5">
    <source>
        <dbReference type="Pfam" id="PF08263"/>
    </source>
</evidence>
<dbReference type="AlphaFoldDB" id="A0A176W419"/>
<keyword evidence="2" id="KW-0433">Leucine-rich repeat</keyword>
<evidence type="ECO:0000313" key="7">
    <source>
        <dbReference type="Proteomes" id="UP000077202"/>
    </source>
</evidence>
<dbReference type="PANTHER" id="PTHR48059:SF30">
    <property type="entry name" value="OS06G0587000 PROTEIN"/>
    <property type="match status" value="1"/>
</dbReference>
<comment type="caution">
    <text evidence="6">The sequence shown here is derived from an EMBL/GenBank/DDBJ whole genome shotgun (WGS) entry which is preliminary data.</text>
</comment>
<dbReference type="Pfam" id="PF08263">
    <property type="entry name" value="LRRNT_2"/>
    <property type="match status" value="1"/>
</dbReference>
<dbReference type="InterPro" id="IPR013210">
    <property type="entry name" value="LRR_N_plant-typ"/>
</dbReference>
<dbReference type="PANTHER" id="PTHR48059">
    <property type="entry name" value="POLYGALACTURONASE INHIBITOR 1"/>
    <property type="match status" value="1"/>
</dbReference>
<evidence type="ECO:0000256" key="3">
    <source>
        <dbReference type="ARBA" id="ARBA00022737"/>
    </source>
</evidence>
<accession>A0A176W419</accession>
<keyword evidence="3" id="KW-0677">Repeat</keyword>
<dbReference type="Pfam" id="PF13855">
    <property type="entry name" value="LRR_8"/>
    <property type="match status" value="1"/>
</dbReference>
<comment type="subcellular location">
    <subcellularLocation>
        <location evidence="1">Cell envelope</location>
    </subcellularLocation>
</comment>
<dbReference type="Gene3D" id="3.80.10.10">
    <property type="entry name" value="Ribonuclease Inhibitor"/>
    <property type="match status" value="1"/>
</dbReference>
<organism evidence="6 7">
    <name type="scientific">Marchantia polymorpha subsp. ruderalis</name>
    <dbReference type="NCBI Taxonomy" id="1480154"/>
    <lineage>
        <taxon>Eukaryota</taxon>
        <taxon>Viridiplantae</taxon>
        <taxon>Streptophyta</taxon>
        <taxon>Embryophyta</taxon>
        <taxon>Marchantiophyta</taxon>
        <taxon>Marchantiopsida</taxon>
        <taxon>Marchantiidae</taxon>
        <taxon>Marchantiales</taxon>
        <taxon>Marchantiaceae</taxon>
        <taxon>Marchantia</taxon>
    </lineage>
</organism>
<dbReference type="InterPro" id="IPR001611">
    <property type="entry name" value="Leu-rich_rpt"/>
</dbReference>
<name>A0A176W419_MARPO</name>
<comment type="similarity">
    <text evidence="4">Belongs to the polygalacturonase-inhibiting protein family.</text>
</comment>
<keyword evidence="7" id="KW-1185">Reference proteome</keyword>
<proteinExistence type="inferred from homology"/>
<dbReference type="EMBL" id="LVLJ01001837">
    <property type="protein sequence ID" value="OAE27749.1"/>
    <property type="molecule type" value="Genomic_DNA"/>
</dbReference>
<evidence type="ECO:0000256" key="2">
    <source>
        <dbReference type="ARBA" id="ARBA00022614"/>
    </source>
</evidence>
<dbReference type="InterPro" id="IPR032675">
    <property type="entry name" value="LRR_dom_sf"/>
</dbReference>
<dbReference type="SUPFAM" id="SSF52058">
    <property type="entry name" value="L domain-like"/>
    <property type="match status" value="1"/>
</dbReference>
<gene>
    <name evidence="6" type="ORF">AXG93_4476s1000</name>
</gene>
<dbReference type="Proteomes" id="UP000077202">
    <property type="component" value="Unassembled WGS sequence"/>
</dbReference>
<evidence type="ECO:0000256" key="1">
    <source>
        <dbReference type="ARBA" id="ARBA00004196"/>
    </source>
</evidence>
<protein>
    <recommendedName>
        <fullName evidence="5">Leucine-rich repeat-containing N-terminal plant-type domain-containing protein</fullName>
    </recommendedName>
</protein>
<reference evidence="6" key="1">
    <citation type="submission" date="2016-03" db="EMBL/GenBank/DDBJ databases">
        <title>Mechanisms controlling the formation of the plant cell surface in tip-growing cells are functionally conserved among land plants.</title>
        <authorList>
            <person name="Honkanen S."/>
            <person name="Jones V.A."/>
            <person name="Morieri G."/>
            <person name="Champion C."/>
            <person name="Hetherington A.J."/>
            <person name="Kelly S."/>
            <person name="Saint-Marcoux D."/>
            <person name="Proust H."/>
            <person name="Prescott H."/>
            <person name="Dolan L."/>
        </authorList>
    </citation>
    <scope>NUCLEOTIDE SEQUENCE [LARGE SCALE GENOMIC DNA]</scope>
    <source>
        <tissue evidence="6">Whole gametophyte</tissue>
    </source>
</reference>